<evidence type="ECO:0000313" key="7">
    <source>
        <dbReference type="EMBL" id="RZS67186.1"/>
    </source>
</evidence>
<keyword evidence="3 5" id="KW-0687">Ribonucleoprotein</keyword>
<comment type="function">
    <text evidence="5">Forms part of the polypeptide exit tunnel.</text>
</comment>
<dbReference type="GO" id="GO:0006412">
    <property type="term" value="P:translation"/>
    <property type="evidence" value="ECO:0007669"/>
    <property type="project" value="UniProtKB-UniRule"/>
</dbReference>
<feature type="region of interest" description="Disordered" evidence="6">
    <location>
        <begin position="58"/>
        <end position="80"/>
    </location>
</feature>
<dbReference type="GO" id="GO:0019843">
    <property type="term" value="F:rRNA binding"/>
    <property type="evidence" value="ECO:0007669"/>
    <property type="project" value="UniProtKB-UniRule"/>
</dbReference>
<dbReference type="EMBL" id="SGXA01000004">
    <property type="protein sequence ID" value="RZS67186.1"/>
    <property type="molecule type" value="Genomic_DNA"/>
</dbReference>
<comment type="caution">
    <text evidence="7">The sequence shown here is derived from an EMBL/GenBank/DDBJ whole genome shotgun (WGS) entry which is preliminary data.</text>
</comment>
<proteinExistence type="inferred from homology"/>
<dbReference type="GO" id="GO:0003735">
    <property type="term" value="F:structural constituent of ribosome"/>
    <property type="evidence" value="ECO:0007669"/>
    <property type="project" value="InterPro"/>
</dbReference>
<comment type="similarity">
    <text evidence="1 5">Belongs to the universal ribosomal protein uL4 family.</text>
</comment>
<dbReference type="HAMAP" id="MF_01328_B">
    <property type="entry name" value="Ribosomal_uL4_B"/>
    <property type="match status" value="1"/>
</dbReference>
<dbReference type="GO" id="GO:1990904">
    <property type="term" value="C:ribonucleoprotein complex"/>
    <property type="evidence" value="ECO:0007669"/>
    <property type="project" value="UniProtKB-KW"/>
</dbReference>
<evidence type="ECO:0000256" key="1">
    <source>
        <dbReference type="ARBA" id="ARBA00010528"/>
    </source>
</evidence>
<dbReference type="Pfam" id="PF00573">
    <property type="entry name" value="Ribosomal_L4"/>
    <property type="match status" value="1"/>
</dbReference>
<sequence>MQLDVLSIKGQKTGRSVELPDDIFGIEPNDHVIYLAVKQFLAAQRQGTHKVKTRLEVKGSSKKLHRQKGTGGSRKGNLRNPLYKGGGTIFGPKPRDYDFKLNRKVKDLAKVSALAYKAKENAIVIVEDLNFDAPKTKTFVDALKALNIDGKKALVILPEYNDNVYLSLRNLPRVEGTLISDMNTYDLVNAGVLVMTETTAKLFSEEEAVAEA</sequence>
<comment type="function">
    <text evidence="5">One of the primary rRNA binding proteins, this protein initially binds near the 5'-end of the 23S rRNA. It is important during the early stages of 50S assembly. It makes multiple contacts with different domains of the 23S rRNA in the assembled 50S subunit and ribosome.</text>
</comment>
<dbReference type="InterPro" id="IPR002136">
    <property type="entry name" value="Ribosomal_uL4"/>
</dbReference>
<keyword evidence="8" id="KW-1185">Reference proteome</keyword>
<name>A0A4Q7MG68_9BACT</name>
<evidence type="ECO:0000256" key="3">
    <source>
        <dbReference type="ARBA" id="ARBA00023274"/>
    </source>
</evidence>
<evidence type="ECO:0000313" key="8">
    <source>
        <dbReference type="Proteomes" id="UP000293874"/>
    </source>
</evidence>
<dbReference type="Proteomes" id="UP000293874">
    <property type="component" value="Unassembled WGS sequence"/>
</dbReference>
<dbReference type="PANTHER" id="PTHR10746:SF6">
    <property type="entry name" value="LARGE RIBOSOMAL SUBUNIT PROTEIN UL4M"/>
    <property type="match status" value="1"/>
</dbReference>
<dbReference type="RefSeq" id="WP_130544050.1">
    <property type="nucleotide sequence ID" value="NZ_CP042431.1"/>
</dbReference>
<dbReference type="PANTHER" id="PTHR10746">
    <property type="entry name" value="50S RIBOSOMAL PROTEIN L4"/>
    <property type="match status" value="1"/>
</dbReference>
<dbReference type="AlphaFoldDB" id="A0A4Q7MG68"/>
<dbReference type="NCBIfam" id="TIGR03953">
    <property type="entry name" value="rplD_bact"/>
    <property type="match status" value="1"/>
</dbReference>
<keyword evidence="5" id="KW-0699">rRNA-binding</keyword>
<evidence type="ECO:0000256" key="6">
    <source>
        <dbReference type="SAM" id="MobiDB-lite"/>
    </source>
</evidence>
<organism evidence="7 8">
    <name type="scientific">Pseudobacter ginsenosidimutans</name>
    <dbReference type="NCBI Taxonomy" id="661488"/>
    <lineage>
        <taxon>Bacteria</taxon>
        <taxon>Pseudomonadati</taxon>
        <taxon>Bacteroidota</taxon>
        <taxon>Chitinophagia</taxon>
        <taxon>Chitinophagales</taxon>
        <taxon>Chitinophagaceae</taxon>
        <taxon>Pseudobacter</taxon>
    </lineage>
</organism>
<dbReference type="SUPFAM" id="SSF52166">
    <property type="entry name" value="Ribosomal protein L4"/>
    <property type="match status" value="1"/>
</dbReference>
<dbReference type="Gene3D" id="3.40.1370.10">
    <property type="match status" value="1"/>
</dbReference>
<dbReference type="InterPro" id="IPR023574">
    <property type="entry name" value="Ribosomal_uL4_dom_sf"/>
</dbReference>
<keyword evidence="5" id="KW-0694">RNA-binding</keyword>
<evidence type="ECO:0000256" key="4">
    <source>
        <dbReference type="ARBA" id="ARBA00035244"/>
    </source>
</evidence>
<evidence type="ECO:0000256" key="2">
    <source>
        <dbReference type="ARBA" id="ARBA00022980"/>
    </source>
</evidence>
<dbReference type="OrthoDB" id="9803201at2"/>
<protein>
    <recommendedName>
        <fullName evidence="4 5">Large ribosomal subunit protein uL4</fullName>
    </recommendedName>
</protein>
<evidence type="ECO:0000256" key="5">
    <source>
        <dbReference type="HAMAP-Rule" id="MF_01328"/>
    </source>
</evidence>
<accession>A0A4Q7MG68</accession>
<dbReference type="InterPro" id="IPR013005">
    <property type="entry name" value="Ribosomal_uL4-like"/>
</dbReference>
<keyword evidence="2 5" id="KW-0689">Ribosomal protein</keyword>
<dbReference type="GO" id="GO:0005840">
    <property type="term" value="C:ribosome"/>
    <property type="evidence" value="ECO:0007669"/>
    <property type="project" value="UniProtKB-KW"/>
</dbReference>
<gene>
    <name evidence="5" type="primary">rplD</name>
    <name evidence="7" type="ORF">EV199_5572</name>
</gene>
<reference evidence="7 8" key="1">
    <citation type="submission" date="2019-02" db="EMBL/GenBank/DDBJ databases">
        <title>Genomic Encyclopedia of Type Strains, Phase IV (KMG-IV): sequencing the most valuable type-strain genomes for metagenomic binning, comparative biology and taxonomic classification.</title>
        <authorList>
            <person name="Goeker M."/>
        </authorList>
    </citation>
    <scope>NUCLEOTIDE SEQUENCE [LARGE SCALE GENOMIC DNA]</scope>
    <source>
        <strain evidence="7 8">DSM 18116</strain>
    </source>
</reference>
<comment type="subunit">
    <text evidence="5">Part of the 50S ribosomal subunit.</text>
</comment>